<organism evidence="1 2">
    <name type="scientific">Candidatus Caccousia stercoris</name>
    <dbReference type="NCBI Taxonomy" id="2840723"/>
    <lineage>
        <taxon>Bacteria</taxon>
        <taxon>Bacillati</taxon>
        <taxon>Bacillota</taxon>
        <taxon>Clostridia</taxon>
        <taxon>Eubacteriales</taxon>
        <taxon>Oscillospiraceae</taxon>
        <taxon>Oscillospiraceae incertae sedis</taxon>
        <taxon>Candidatus Caccousia</taxon>
    </lineage>
</organism>
<dbReference type="InterPro" id="IPR038287">
    <property type="entry name" value="Cse2_sf"/>
</dbReference>
<dbReference type="Proteomes" id="UP000824141">
    <property type="component" value="Unassembled WGS sequence"/>
</dbReference>
<gene>
    <name evidence="1" type="primary">casB</name>
    <name evidence="1" type="ORF">IAD03_10660</name>
</gene>
<reference evidence="1" key="2">
    <citation type="journal article" date="2021" name="PeerJ">
        <title>Extensive microbial diversity within the chicken gut microbiome revealed by metagenomics and culture.</title>
        <authorList>
            <person name="Gilroy R."/>
            <person name="Ravi A."/>
            <person name="Getino M."/>
            <person name="Pursley I."/>
            <person name="Horton D.L."/>
            <person name="Alikhan N.F."/>
            <person name="Baker D."/>
            <person name="Gharbi K."/>
            <person name="Hall N."/>
            <person name="Watson M."/>
            <person name="Adriaenssens E.M."/>
            <person name="Foster-Nyarko E."/>
            <person name="Jarju S."/>
            <person name="Secka A."/>
            <person name="Antonio M."/>
            <person name="Oren A."/>
            <person name="Chaudhuri R.R."/>
            <person name="La Ragione R."/>
            <person name="Hildebrand F."/>
            <person name="Pallen M.J."/>
        </authorList>
    </citation>
    <scope>NUCLEOTIDE SEQUENCE</scope>
    <source>
        <strain evidence="1">6086</strain>
    </source>
</reference>
<accession>A0A9D1FU39</accession>
<protein>
    <submittedName>
        <fullName evidence="1">Type I-E CRISPR-associated protein Cse2/CasB</fullName>
    </submittedName>
</protein>
<comment type="caution">
    <text evidence="1">The sequence shown here is derived from an EMBL/GenBank/DDBJ whole genome shotgun (WGS) entry which is preliminary data.</text>
</comment>
<reference evidence="1" key="1">
    <citation type="submission" date="2020-10" db="EMBL/GenBank/DDBJ databases">
        <authorList>
            <person name="Gilroy R."/>
        </authorList>
    </citation>
    <scope>NUCLEOTIDE SEQUENCE</scope>
    <source>
        <strain evidence="1">6086</strain>
    </source>
</reference>
<dbReference type="Pfam" id="PF09485">
    <property type="entry name" value="CRISPR_Cse2"/>
    <property type="match status" value="1"/>
</dbReference>
<dbReference type="Gene3D" id="1.10.520.40">
    <property type="entry name" value="CRISPR-associated protein Cse2"/>
    <property type="match status" value="1"/>
</dbReference>
<evidence type="ECO:0000313" key="1">
    <source>
        <dbReference type="EMBL" id="HIS79817.1"/>
    </source>
</evidence>
<evidence type="ECO:0000313" key="2">
    <source>
        <dbReference type="Proteomes" id="UP000824141"/>
    </source>
</evidence>
<sequence>MIADQVVHTVERQLQRLQSLPEHPKRAALAKLRKGIGRMPGDMPELWGSFLQGMPPELQSRDGTPSRGEWAVYLTLTLFALHQQGQERSMNQPGISLGAAVRKLADLDRDKKNKDAEPDESGVFRRFSALLTANSAEEISHHLRGIIQLLRREALPLDYPMLARDLYWLQASNSAPRVRLRWGQDYYIIQDQDKTGKGNTQ</sequence>
<dbReference type="NCBIfam" id="TIGR02548">
    <property type="entry name" value="casB_cse2"/>
    <property type="match status" value="1"/>
</dbReference>
<proteinExistence type="predicted"/>
<dbReference type="AlphaFoldDB" id="A0A9D1FU39"/>
<dbReference type="InterPro" id="IPR013382">
    <property type="entry name" value="CRISPR-assoc_prot_Cse2"/>
</dbReference>
<dbReference type="EMBL" id="DVJM01000242">
    <property type="protein sequence ID" value="HIS79817.1"/>
    <property type="molecule type" value="Genomic_DNA"/>
</dbReference>
<dbReference type="CDD" id="cd09731">
    <property type="entry name" value="Cse2_I-E"/>
    <property type="match status" value="1"/>
</dbReference>
<name>A0A9D1FU39_9FIRM</name>